<dbReference type="PANTHER" id="PTHR35010">
    <property type="entry name" value="BLL4672 PROTEIN-RELATED"/>
    <property type="match status" value="1"/>
</dbReference>
<name>A0ABR8U4C3_9CELL</name>
<accession>A0ABR8U4C3</accession>
<comment type="caution">
    <text evidence="2">The sequence shown here is derived from an EMBL/GenBank/DDBJ whole genome shotgun (WGS) entry which is preliminary data.</text>
</comment>
<keyword evidence="3" id="KW-1185">Reference proteome</keyword>
<dbReference type="CDD" id="cd00093">
    <property type="entry name" value="HTH_XRE"/>
    <property type="match status" value="1"/>
</dbReference>
<dbReference type="InterPro" id="IPR001387">
    <property type="entry name" value="Cro/C1-type_HTH"/>
</dbReference>
<dbReference type="RefSeq" id="WP_191806060.1">
    <property type="nucleotide sequence ID" value="NZ_JACSQF010000032.1"/>
</dbReference>
<protein>
    <submittedName>
        <fullName evidence="2">Helix-turn-helix domain-containing protein</fullName>
    </submittedName>
</protein>
<dbReference type="Pfam" id="PF17765">
    <property type="entry name" value="MLTR_LBD"/>
    <property type="match status" value="1"/>
</dbReference>
<dbReference type="Gene3D" id="1.10.260.40">
    <property type="entry name" value="lambda repressor-like DNA-binding domains"/>
    <property type="match status" value="1"/>
</dbReference>
<evidence type="ECO:0000259" key="1">
    <source>
        <dbReference type="PROSITE" id="PS50943"/>
    </source>
</evidence>
<gene>
    <name evidence="2" type="ORF">H9641_19480</name>
</gene>
<organism evidence="2 3">
    <name type="scientific">Oerskovia merdavium</name>
    <dbReference type="NCBI Taxonomy" id="2762227"/>
    <lineage>
        <taxon>Bacteria</taxon>
        <taxon>Bacillati</taxon>
        <taxon>Actinomycetota</taxon>
        <taxon>Actinomycetes</taxon>
        <taxon>Micrococcales</taxon>
        <taxon>Cellulomonadaceae</taxon>
        <taxon>Oerskovia</taxon>
    </lineage>
</organism>
<sequence>MSTSDLGPFLKARRGQVQPDDVGLPGHTPRRVTGLRREEVALLAGVSVDYYARLEQGRERKPSPSVLNAIASALCLDTDQREHLFRLADLAPTALTAVSATPPQSLLDLLDAWPATPAMIIDRQLDVLAHNALAGALYSDFDRIDNLARMTFLDLAGTSFYAHWDRAAESCVANLRLALGHVDSADAVRRLVVELSAASAAFRHLWAQHDVRGKTHDSKTFRHRDVGDLVLDYHAFDVKGSPGRQLIVYQAAPGTPSAEKLQLLASLHATPPATPAT</sequence>
<evidence type="ECO:0000313" key="3">
    <source>
        <dbReference type="Proteomes" id="UP000655570"/>
    </source>
</evidence>
<dbReference type="InterPro" id="IPR041413">
    <property type="entry name" value="MLTR_LBD"/>
</dbReference>
<dbReference type="EMBL" id="JACSQF010000032">
    <property type="protein sequence ID" value="MBD7982881.1"/>
    <property type="molecule type" value="Genomic_DNA"/>
</dbReference>
<dbReference type="Pfam" id="PF13560">
    <property type="entry name" value="HTH_31"/>
    <property type="match status" value="1"/>
</dbReference>
<feature type="domain" description="HTH cro/C1-type" evidence="1">
    <location>
        <begin position="34"/>
        <end position="81"/>
    </location>
</feature>
<proteinExistence type="predicted"/>
<evidence type="ECO:0000313" key="2">
    <source>
        <dbReference type="EMBL" id="MBD7982881.1"/>
    </source>
</evidence>
<dbReference type="Proteomes" id="UP000655570">
    <property type="component" value="Unassembled WGS sequence"/>
</dbReference>
<dbReference type="SMART" id="SM00530">
    <property type="entry name" value="HTH_XRE"/>
    <property type="match status" value="1"/>
</dbReference>
<dbReference type="PANTHER" id="PTHR35010:SF2">
    <property type="entry name" value="BLL4672 PROTEIN"/>
    <property type="match status" value="1"/>
</dbReference>
<dbReference type="PROSITE" id="PS50943">
    <property type="entry name" value="HTH_CROC1"/>
    <property type="match status" value="1"/>
</dbReference>
<dbReference type="Gene3D" id="3.30.450.180">
    <property type="match status" value="1"/>
</dbReference>
<dbReference type="SUPFAM" id="SSF47413">
    <property type="entry name" value="lambda repressor-like DNA-binding domains"/>
    <property type="match status" value="1"/>
</dbReference>
<dbReference type="InterPro" id="IPR010982">
    <property type="entry name" value="Lambda_DNA-bd_dom_sf"/>
</dbReference>
<reference evidence="2 3" key="1">
    <citation type="submission" date="2020-08" db="EMBL/GenBank/DDBJ databases">
        <title>A Genomic Blueprint of the Chicken Gut Microbiome.</title>
        <authorList>
            <person name="Gilroy R."/>
            <person name="Ravi A."/>
            <person name="Getino M."/>
            <person name="Pursley I."/>
            <person name="Horton D.L."/>
            <person name="Alikhan N.-F."/>
            <person name="Baker D."/>
            <person name="Gharbi K."/>
            <person name="Hall N."/>
            <person name="Watson M."/>
            <person name="Adriaenssens E.M."/>
            <person name="Foster-Nyarko E."/>
            <person name="Jarju S."/>
            <person name="Secka A."/>
            <person name="Antonio M."/>
            <person name="Oren A."/>
            <person name="Chaudhuri R."/>
            <person name="La Ragione R.M."/>
            <person name="Hildebrand F."/>
            <person name="Pallen M.J."/>
        </authorList>
    </citation>
    <scope>NUCLEOTIDE SEQUENCE [LARGE SCALE GENOMIC DNA]</scope>
    <source>
        <strain evidence="2 3">Sa2CUA9</strain>
    </source>
</reference>